<dbReference type="GO" id="GO:0016020">
    <property type="term" value="C:membrane"/>
    <property type="evidence" value="ECO:0007669"/>
    <property type="project" value="UniProtKB-SubCell"/>
</dbReference>
<evidence type="ECO:0000256" key="7">
    <source>
        <dbReference type="SAM" id="MobiDB-lite"/>
    </source>
</evidence>
<organism evidence="11 12">
    <name type="scientific">Paracoccidioides brasiliensis (strain Pb18)</name>
    <dbReference type="NCBI Taxonomy" id="502780"/>
    <lineage>
        <taxon>Eukaryota</taxon>
        <taxon>Fungi</taxon>
        <taxon>Dikarya</taxon>
        <taxon>Ascomycota</taxon>
        <taxon>Pezizomycotina</taxon>
        <taxon>Eurotiomycetes</taxon>
        <taxon>Eurotiomycetidae</taxon>
        <taxon>Onygenales</taxon>
        <taxon>Ajellomycetaceae</taxon>
        <taxon>Paracoccidioides</taxon>
    </lineage>
</organism>
<evidence type="ECO:0000256" key="6">
    <source>
        <dbReference type="ARBA" id="ARBA00023136"/>
    </source>
</evidence>
<dbReference type="OMA" id="KSFKYHW"/>
<dbReference type="Gene3D" id="2.60.40.1210">
    <property type="entry name" value="Cellobiose dehydrogenase, cytochrome domain"/>
    <property type="match status" value="1"/>
</dbReference>
<evidence type="ECO:0000259" key="10">
    <source>
        <dbReference type="PROSITE" id="PS50939"/>
    </source>
</evidence>
<keyword evidence="9" id="KW-0732">Signal</keyword>
<keyword evidence="3 8" id="KW-0812">Transmembrane</keyword>
<feature type="region of interest" description="Disordered" evidence="7">
    <location>
        <begin position="414"/>
        <end position="433"/>
    </location>
</feature>
<dbReference type="CDD" id="cd08760">
    <property type="entry name" value="Cyt_b561_FRRS1_like"/>
    <property type="match status" value="1"/>
</dbReference>
<keyword evidence="5 8" id="KW-1133">Transmembrane helix</keyword>
<evidence type="ECO:0000256" key="2">
    <source>
        <dbReference type="ARBA" id="ARBA00022448"/>
    </source>
</evidence>
<keyword evidence="12" id="KW-1185">Reference proteome</keyword>
<feature type="chain" id="PRO_5002909725" description="Cytochrome b561 domain-containing protein" evidence="9">
    <location>
        <begin position="26"/>
        <end position="471"/>
    </location>
</feature>
<dbReference type="InterPro" id="IPR006593">
    <property type="entry name" value="Cyt_b561/ferric_Rdtase_TM"/>
</dbReference>
<gene>
    <name evidence="11" type="ORF">PADG_04157</name>
</gene>
<feature type="transmembrane region" description="Helical" evidence="8">
    <location>
        <begin position="289"/>
        <end position="310"/>
    </location>
</feature>
<dbReference type="RefSeq" id="XP_010759746.1">
    <property type="nucleotide sequence ID" value="XM_010761444.1"/>
</dbReference>
<sequence length="471" mass="52462">MATFNRYLLTSIHAIILIFTSFTLSEPVQYCRFGYNEHGPSEVDFCMGVVMHYNVSSQNHDMYLTMEVPRMSSLGWTAIGTGSSMTGSLMFIIYGDPSDEHGPVVSIRTVKGHHQPKLVSQSQMGGSDLRVLQASWMPSPRGMEAAKIALVCYSCEKWPGAPISAQASSQPWIWAWNDKQNIKVYSYDVHLSMHKHHASSGGWGNFYVDMARSVSTTTDPPSLPPLRVGVARLGTSDSPMTAGGMVNFMKENPIPSIHGFVMVVSFFILFPLGTATIRSGSGNAYKYHWALQLAASLCAWSGIIMGLFMNHRLSTVHQWIGICLGSFLFIQSLLGWQHHRVFVRIRRRQWASYGHIWLGRLTLILGWSNIITGMLFSRSSMTWIASMASLITVNAFVLSFWVWRASRRQSRTKEDVADETAAQVALPGPKNGDYFALGTIDEDENSDSEDGNKKHKSGRKLYDPVAENTGQ</sequence>
<evidence type="ECO:0000313" key="11">
    <source>
        <dbReference type="EMBL" id="EEH48073.1"/>
    </source>
</evidence>
<dbReference type="eggNOG" id="ENOG502SQWM">
    <property type="taxonomic scope" value="Eukaryota"/>
</dbReference>
<dbReference type="AlphaFoldDB" id="C1GA71"/>
<accession>C1GA71</accession>
<dbReference type="OrthoDB" id="4179470at2759"/>
<dbReference type="Gene3D" id="1.20.120.1770">
    <property type="match status" value="1"/>
</dbReference>
<feature type="transmembrane region" description="Helical" evidence="8">
    <location>
        <begin position="257"/>
        <end position="277"/>
    </location>
</feature>
<dbReference type="EMBL" id="KN275960">
    <property type="protein sequence ID" value="EEH48073.1"/>
    <property type="molecule type" value="Genomic_DNA"/>
</dbReference>
<evidence type="ECO:0000256" key="3">
    <source>
        <dbReference type="ARBA" id="ARBA00022692"/>
    </source>
</evidence>
<comment type="subcellular location">
    <subcellularLocation>
        <location evidence="1">Membrane</location>
    </subcellularLocation>
</comment>
<evidence type="ECO:0000256" key="9">
    <source>
        <dbReference type="SAM" id="SignalP"/>
    </source>
</evidence>
<feature type="signal peptide" evidence="9">
    <location>
        <begin position="1"/>
        <end position="25"/>
    </location>
</feature>
<dbReference type="VEuPathDB" id="FungiDB:PADG_04157"/>
<dbReference type="KEGG" id="pbn:PADG_04157"/>
<dbReference type="CDD" id="cd09630">
    <property type="entry name" value="CDH_like_cytochrome"/>
    <property type="match status" value="1"/>
</dbReference>
<feature type="transmembrane region" description="Helical" evidence="8">
    <location>
        <begin position="357"/>
        <end position="377"/>
    </location>
</feature>
<dbReference type="Pfam" id="PF03188">
    <property type="entry name" value="Cytochrom_B561"/>
    <property type="match status" value="1"/>
</dbReference>
<dbReference type="Pfam" id="PF16010">
    <property type="entry name" value="CDH-cyt"/>
    <property type="match status" value="1"/>
</dbReference>
<keyword evidence="2" id="KW-0813">Transport</keyword>
<evidence type="ECO:0000256" key="5">
    <source>
        <dbReference type="ARBA" id="ARBA00022989"/>
    </source>
</evidence>
<keyword evidence="4" id="KW-0249">Electron transport</keyword>
<reference evidence="11 12" key="1">
    <citation type="journal article" date="2011" name="PLoS Genet.">
        <title>Comparative genomic analysis of human fungal pathogens causing paracoccidioidomycosis.</title>
        <authorList>
            <person name="Desjardins C.A."/>
            <person name="Champion M.D."/>
            <person name="Holder J.W."/>
            <person name="Muszewska A."/>
            <person name="Goldberg J."/>
            <person name="Bailao A.M."/>
            <person name="Brigido M.M."/>
            <person name="Ferreira M.E."/>
            <person name="Garcia A.M."/>
            <person name="Grynberg M."/>
            <person name="Gujja S."/>
            <person name="Heiman D.I."/>
            <person name="Henn M.R."/>
            <person name="Kodira C.D."/>
            <person name="Leon-Narvaez H."/>
            <person name="Longo L.V."/>
            <person name="Ma L.J."/>
            <person name="Malavazi I."/>
            <person name="Matsuo A.L."/>
            <person name="Morais F.V."/>
            <person name="Pereira M."/>
            <person name="Rodriguez-Brito S."/>
            <person name="Sakthikumar S."/>
            <person name="Salem-Izacc S.M."/>
            <person name="Sykes S.M."/>
            <person name="Teixeira M.M."/>
            <person name="Vallejo M.C."/>
            <person name="Walter M.E."/>
            <person name="Yandava C."/>
            <person name="Young S."/>
            <person name="Zeng Q."/>
            <person name="Zucker J."/>
            <person name="Felipe M.S."/>
            <person name="Goldman G.H."/>
            <person name="Haas B.J."/>
            <person name="McEwen J.G."/>
            <person name="Nino-Vega G."/>
            <person name="Puccia R."/>
            <person name="San-Blas G."/>
            <person name="Soares C.M."/>
            <person name="Birren B.W."/>
            <person name="Cuomo C.A."/>
        </authorList>
    </citation>
    <scope>NUCLEOTIDE SEQUENCE [LARGE SCALE GENOMIC DNA]</scope>
    <source>
        <strain evidence="11 12">Pb18</strain>
    </source>
</reference>
<dbReference type="InterPro" id="IPR015920">
    <property type="entry name" value="Cellobiose_DH-like_cyt"/>
</dbReference>
<evidence type="ECO:0000256" key="8">
    <source>
        <dbReference type="SAM" id="Phobius"/>
    </source>
</evidence>
<dbReference type="SMART" id="SM00665">
    <property type="entry name" value="B561"/>
    <property type="match status" value="1"/>
</dbReference>
<feature type="domain" description="Cytochrome b561" evidence="10">
    <location>
        <begin position="222"/>
        <end position="407"/>
    </location>
</feature>
<name>C1GA71_PARBD</name>
<feature type="transmembrane region" description="Helical" evidence="8">
    <location>
        <begin position="316"/>
        <end position="336"/>
    </location>
</feature>
<dbReference type="HOGENOM" id="CLU_031471_3_1_1"/>
<dbReference type="PANTHER" id="PTHR47797">
    <property type="entry name" value="DEHYDROGENASE, PUTATIVE (AFU_ORTHOLOGUE AFUA_8G05805)-RELATED"/>
    <property type="match status" value="1"/>
</dbReference>
<protein>
    <recommendedName>
        <fullName evidence="10">Cytochrome b561 domain-containing protein</fullName>
    </recommendedName>
</protein>
<evidence type="ECO:0000256" key="1">
    <source>
        <dbReference type="ARBA" id="ARBA00004370"/>
    </source>
</evidence>
<dbReference type="GeneID" id="22583341"/>
<evidence type="ECO:0000313" key="12">
    <source>
        <dbReference type="Proteomes" id="UP000001628"/>
    </source>
</evidence>
<feature type="region of interest" description="Disordered" evidence="7">
    <location>
        <begin position="441"/>
        <end position="471"/>
    </location>
</feature>
<feature type="transmembrane region" description="Helical" evidence="8">
    <location>
        <begin position="383"/>
        <end position="403"/>
    </location>
</feature>
<dbReference type="SUPFAM" id="SSF49344">
    <property type="entry name" value="CBD9-like"/>
    <property type="match status" value="1"/>
</dbReference>
<keyword evidence="6 8" id="KW-0472">Membrane</keyword>
<proteinExistence type="predicted"/>
<evidence type="ECO:0000256" key="4">
    <source>
        <dbReference type="ARBA" id="ARBA00022982"/>
    </source>
</evidence>
<dbReference type="STRING" id="502780.C1GA71"/>
<dbReference type="PANTHER" id="PTHR47797:SF3">
    <property type="entry name" value="CYTOCHROME B561 DOMAIN-CONTAINING PROTEIN"/>
    <property type="match status" value="1"/>
</dbReference>
<dbReference type="Proteomes" id="UP000001628">
    <property type="component" value="Unassembled WGS sequence"/>
</dbReference>
<dbReference type="InParanoid" id="C1GA71"/>
<dbReference type="PROSITE" id="PS50939">
    <property type="entry name" value="CYTOCHROME_B561"/>
    <property type="match status" value="1"/>
</dbReference>